<feature type="compositionally biased region" description="Basic and acidic residues" evidence="1">
    <location>
        <begin position="26"/>
        <end position="43"/>
    </location>
</feature>
<dbReference type="Gene3D" id="3.30.200.20">
    <property type="entry name" value="Phosphorylase Kinase, domain 1"/>
    <property type="match status" value="1"/>
</dbReference>
<evidence type="ECO:0008006" key="4">
    <source>
        <dbReference type="Google" id="ProtNLM"/>
    </source>
</evidence>
<feature type="compositionally biased region" description="Acidic residues" evidence="1">
    <location>
        <begin position="44"/>
        <end position="55"/>
    </location>
</feature>
<keyword evidence="3" id="KW-1185">Reference proteome</keyword>
<sequence length="523" mass="59702">MRKILRLFGRSKRDSVVSCDDESELDFEHDSYDSDEQSEHSEHVDDEGNNEDCYSDDGKPTEIAHDRRDFRTARAIDRKALEKFLLDIVPVEPDVVHRTCQVTKRKEGSFHHAVFLSITVDHQAEKEYVLKTPAHASDYCWEEGDAFMLRNEAVLMQHIRHHTACPVPEIIAFDDTRDNDIGLPYILMKKMSGVSALNLWLGQPYEDLDMDKAHLTADVPDPEVEQKRLTFLKSLAQAMAKLRRLKFDEIGVSVFHKRKDERPTSYGPFWHWHTKTSRYELKPIGPFKTTHDFFTAGLDVFYSAKFPKGYDTPATRYARGVRKILDTCLNSAPFSAESQHKTGDDEATASVCETFFLRHDDLDLHNILVDDEGKVVGINDWDGLVAVPRFVGPTSMPLFLHRDWIPNPYNVMQRPPHMSYAIPCYREIYAQAMDAACKNGDAKYTRKSTMYQAILAATYEHASCPTVLKSLLREIDEFRRVDMDAFWQNLGSGWPAVEDRLKVQIAALLVPVGDRGVAVIATA</sequence>
<proteinExistence type="predicted"/>
<protein>
    <recommendedName>
        <fullName evidence="4">Aminoglycoside phosphotransferase domain-containing protein</fullName>
    </recommendedName>
</protein>
<reference evidence="2" key="1">
    <citation type="journal article" date="2020" name="Stud. Mycol.">
        <title>101 Dothideomycetes genomes: a test case for predicting lifestyles and emergence of pathogens.</title>
        <authorList>
            <person name="Haridas S."/>
            <person name="Albert R."/>
            <person name="Binder M."/>
            <person name="Bloem J."/>
            <person name="Labutti K."/>
            <person name="Salamov A."/>
            <person name="Andreopoulos B."/>
            <person name="Baker S."/>
            <person name="Barry K."/>
            <person name="Bills G."/>
            <person name="Bluhm B."/>
            <person name="Cannon C."/>
            <person name="Castanera R."/>
            <person name="Culley D."/>
            <person name="Daum C."/>
            <person name="Ezra D."/>
            <person name="Gonzalez J."/>
            <person name="Henrissat B."/>
            <person name="Kuo A."/>
            <person name="Liang C."/>
            <person name="Lipzen A."/>
            <person name="Lutzoni F."/>
            <person name="Magnuson J."/>
            <person name="Mondo S."/>
            <person name="Nolan M."/>
            <person name="Ohm R."/>
            <person name="Pangilinan J."/>
            <person name="Park H.-J."/>
            <person name="Ramirez L."/>
            <person name="Alfaro M."/>
            <person name="Sun H."/>
            <person name="Tritt A."/>
            <person name="Yoshinaga Y."/>
            <person name="Zwiers L.-H."/>
            <person name="Turgeon B."/>
            <person name="Goodwin S."/>
            <person name="Spatafora J."/>
            <person name="Crous P."/>
            <person name="Grigoriev I."/>
        </authorList>
    </citation>
    <scope>NUCLEOTIDE SEQUENCE</scope>
    <source>
        <strain evidence="2">CBS 110217</strain>
    </source>
</reference>
<dbReference type="Proteomes" id="UP000799777">
    <property type="component" value="Unassembled WGS sequence"/>
</dbReference>
<evidence type="ECO:0000256" key="1">
    <source>
        <dbReference type="SAM" id="MobiDB-lite"/>
    </source>
</evidence>
<accession>A0A9P4LMQ8</accession>
<comment type="caution">
    <text evidence="2">The sequence shown here is derived from an EMBL/GenBank/DDBJ whole genome shotgun (WGS) entry which is preliminary data.</text>
</comment>
<dbReference type="PANTHER" id="PTHR21310:SF51">
    <property type="entry name" value="AMINOGLYCOSIDE PHOSPHOTRANSFERASE DOMAIN-CONTAINING PROTEIN"/>
    <property type="match status" value="1"/>
</dbReference>
<name>A0A9P4LMQ8_9PLEO</name>
<dbReference type="SUPFAM" id="SSF56112">
    <property type="entry name" value="Protein kinase-like (PK-like)"/>
    <property type="match status" value="1"/>
</dbReference>
<dbReference type="EMBL" id="ML978189">
    <property type="protein sequence ID" value="KAF2030480.1"/>
    <property type="molecule type" value="Genomic_DNA"/>
</dbReference>
<dbReference type="InterPro" id="IPR051678">
    <property type="entry name" value="AGP_Transferase"/>
</dbReference>
<dbReference type="PANTHER" id="PTHR21310">
    <property type="entry name" value="AMINOGLYCOSIDE PHOSPHOTRANSFERASE-RELATED-RELATED"/>
    <property type="match status" value="1"/>
</dbReference>
<organism evidence="2 3">
    <name type="scientific">Setomelanomma holmii</name>
    <dbReference type="NCBI Taxonomy" id="210430"/>
    <lineage>
        <taxon>Eukaryota</taxon>
        <taxon>Fungi</taxon>
        <taxon>Dikarya</taxon>
        <taxon>Ascomycota</taxon>
        <taxon>Pezizomycotina</taxon>
        <taxon>Dothideomycetes</taxon>
        <taxon>Pleosporomycetidae</taxon>
        <taxon>Pleosporales</taxon>
        <taxon>Pleosporineae</taxon>
        <taxon>Phaeosphaeriaceae</taxon>
        <taxon>Setomelanomma</taxon>
    </lineage>
</organism>
<dbReference type="InterPro" id="IPR011009">
    <property type="entry name" value="Kinase-like_dom_sf"/>
</dbReference>
<evidence type="ECO:0000313" key="3">
    <source>
        <dbReference type="Proteomes" id="UP000799777"/>
    </source>
</evidence>
<evidence type="ECO:0000313" key="2">
    <source>
        <dbReference type="EMBL" id="KAF2030480.1"/>
    </source>
</evidence>
<feature type="region of interest" description="Disordered" evidence="1">
    <location>
        <begin position="19"/>
        <end position="61"/>
    </location>
</feature>
<dbReference type="OrthoDB" id="10003767at2759"/>
<dbReference type="AlphaFoldDB" id="A0A9P4LMQ8"/>
<gene>
    <name evidence="2" type="ORF">EK21DRAFT_65382</name>
</gene>